<keyword evidence="1" id="KW-0472">Membrane</keyword>
<proteinExistence type="predicted"/>
<dbReference type="AlphaFoldDB" id="A0AAV1ILZ7"/>
<sequence>MSLQSILAIADAGSSQFLGMPCLEAFDALFRPWAYHTSIQDGIDWWMAACAFYGGILFMIGSFSGSSQYLVHEAKVGLPNAYNALVYVTFCVGSYLFTLGCFLMTVPIINEGYADRLLLWKLQSAHLRVPPPKYRWLGFKPHSISYWGGVIYTFGAVLYNIGTTVNLADQSESVYLSLTKQLILESVTFLVGGVGFLLGGASFVLENKRRRFLEGILLPRHHSDWVNLGYWVDWLNFWGGVGFFGSGVFLMFPSLSIEAYRIENAIGFGLGSTCFAAGGLLLFVKLALARKQLLAEGEQYDHVRGDSLGSVALSAMSEQLDSPR</sequence>
<reference evidence="2 3" key="1">
    <citation type="submission" date="2023-10" db="EMBL/GenBank/DDBJ databases">
        <authorList>
            <person name="Maclean D."/>
            <person name="Macfadyen A."/>
        </authorList>
    </citation>
    <scope>NUCLEOTIDE SEQUENCE [LARGE SCALE GENOMIC DNA]</scope>
</reference>
<feature type="transmembrane region" description="Helical" evidence="1">
    <location>
        <begin position="225"/>
        <end position="252"/>
    </location>
</feature>
<dbReference type="Proteomes" id="UP001314263">
    <property type="component" value="Unassembled WGS sequence"/>
</dbReference>
<gene>
    <name evidence="2" type="ORF">CVIRNUC_011063</name>
</gene>
<accession>A0AAV1ILZ7</accession>
<feature type="transmembrane region" description="Helical" evidence="1">
    <location>
        <begin position="45"/>
        <end position="64"/>
    </location>
</feature>
<evidence type="ECO:0000313" key="2">
    <source>
        <dbReference type="EMBL" id="CAK0787841.1"/>
    </source>
</evidence>
<feature type="transmembrane region" description="Helical" evidence="1">
    <location>
        <begin position="84"/>
        <end position="109"/>
    </location>
</feature>
<feature type="transmembrane region" description="Helical" evidence="1">
    <location>
        <begin position="182"/>
        <end position="205"/>
    </location>
</feature>
<comment type="caution">
    <text evidence="2">The sequence shown here is derived from an EMBL/GenBank/DDBJ whole genome shotgun (WGS) entry which is preliminary data.</text>
</comment>
<protein>
    <submittedName>
        <fullName evidence="2">Uncharacterized protein</fullName>
    </submittedName>
</protein>
<keyword evidence="1" id="KW-1133">Transmembrane helix</keyword>
<keyword evidence="1" id="KW-0812">Transmembrane</keyword>
<dbReference type="EMBL" id="CAUYUE010000018">
    <property type="protein sequence ID" value="CAK0787841.1"/>
    <property type="molecule type" value="Genomic_DNA"/>
</dbReference>
<feature type="transmembrane region" description="Helical" evidence="1">
    <location>
        <begin position="144"/>
        <end position="162"/>
    </location>
</feature>
<feature type="transmembrane region" description="Helical" evidence="1">
    <location>
        <begin position="264"/>
        <end position="284"/>
    </location>
</feature>
<name>A0AAV1ILZ7_9CHLO</name>
<organism evidence="2 3">
    <name type="scientific">Coccomyxa viridis</name>
    <dbReference type="NCBI Taxonomy" id="1274662"/>
    <lineage>
        <taxon>Eukaryota</taxon>
        <taxon>Viridiplantae</taxon>
        <taxon>Chlorophyta</taxon>
        <taxon>core chlorophytes</taxon>
        <taxon>Trebouxiophyceae</taxon>
        <taxon>Trebouxiophyceae incertae sedis</taxon>
        <taxon>Coccomyxaceae</taxon>
        <taxon>Coccomyxa</taxon>
    </lineage>
</organism>
<evidence type="ECO:0000256" key="1">
    <source>
        <dbReference type="SAM" id="Phobius"/>
    </source>
</evidence>
<keyword evidence="3" id="KW-1185">Reference proteome</keyword>
<evidence type="ECO:0000313" key="3">
    <source>
        <dbReference type="Proteomes" id="UP001314263"/>
    </source>
</evidence>